<dbReference type="InterPro" id="IPR001757">
    <property type="entry name" value="P_typ_ATPase"/>
</dbReference>
<evidence type="ECO:0000256" key="11">
    <source>
        <dbReference type="RuleBase" id="RU362083"/>
    </source>
</evidence>
<keyword evidence="7 11" id="KW-0067">ATP-binding</keyword>
<feature type="transmembrane region" description="Helical" evidence="11">
    <location>
        <begin position="65"/>
        <end position="84"/>
    </location>
</feature>
<evidence type="ECO:0000256" key="6">
    <source>
        <dbReference type="ARBA" id="ARBA00022741"/>
    </source>
</evidence>
<keyword evidence="14" id="KW-1185">Reference proteome</keyword>
<dbReference type="InterPro" id="IPR023214">
    <property type="entry name" value="HAD_sf"/>
</dbReference>
<dbReference type="InterPro" id="IPR004014">
    <property type="entry name" value="ATPase_P-typ_cation-transptr_N"/>
</dbReference>
<dbReference type="EC" id="7.1.2.1" evidence="11"/>
<keyword evidence="9 11" id="KW-1133">Transmembrane helix</keyword>
<evidence type="ECO:0000256" key="9">
    <source>
        <dbReference type="ARBA" id="ARBA00022989"/>
    </source>
</evidence>
<dbReference type="InterPro" id="IPR023299">
    <property type="entry name" value="ATPase_P-typ_cyto_dom_N"/>
</dbReference>
<dbReference type="Pfam" id="PF00122">
    <property type="entry name" value="E1-E2_ATPase"/>
    <property type="match status" value="1"/>
</dbReference>
<dbReference type="InterPro" id="IPR036412">
    <property type="entry name" value="HAD-like_sf"/>
</dbReference>
<evidence type="ECO:0000256" key="1">
    <source>
        <dbReference type="ARBA" id="ARBA00003417"/>
    </source>
</evidence>
<dbReference type="AlphaFoldDB" id="A0A8H7RD19"/>
<keyword evidence="8 11" id="KW-1278">Translocase</keyword>
<dbReference type="InterPro" id="IPR044492">
    <property type="entry name" value="P_typ_ATPase_HD_dom"/>
</dbReference>
<evidence type="ECO:0000313" key="13">
    <source>
        <dbReference type="EMBL" id="KAG2208946.1"/>
    </source>
</evidence>
<comment type="caution">
    <text evidence="13">The sequence shown here is derived from an EMBL/GenBank/DDBJ whole genome shotgun (WGS) entry which is preliminary data.</text>
</comment>
<gene>
    <name evidence="13" type="ORF">INT47_011086</name>
</gene>
<dbReference type="Pfam" id="PF00702">
    <property type="entry name" value="Hydrolase"/>
    <property type="match status" value="1"/>
</dbReference>
<evidence type="ECO:0000256" key="7">
    <source>
        <dbReference type="ARBA" id="ARBA00022840"/>
    </source>
</evidence>
<dbReference type="PROSITE" id="PS00154">
    <property type="entry name" value="ATPASE_E1_E2"/>
    <property type="match status" value="1"/>
</dbReference>
<dbReference type="GO" id="GO:0016887">
    <property type="term" value="F:ATP hydrolysis activity"/>
    <property type="evidence" value="ECO:0007669"/>
    <property type="project" value="InterPro"/>
</dbReference>
<dbReference type="SFLD" id="SFLDS00003">
    <property type="entry name" value="Haloacid_Dehalogenase"/>
    <property type="match status" value="1"/>
</dbReference>
<keyword evidence="11" id="KW-0375">Hydrogen ion transport</keyword>
<feature type="transmembrane region" description="Helical" evidence="11">
    <location>
        <begin position="718"/>
        <end position="740"/>
    </location>
</feature>
<dbReference type="PANTHER" id="PTHR42861">
    <property type="entry name" value="CALCIUM-TRANSPORTING ATPASE"/>
    <property type="match status" value="1"/>
</dbReference>
<feature type="transmembrane region" description="Helical" evidence="11">
    <location>
        <begin position="752"/>
        <end position="771"/>
    </location>
</feature>
<dbReference type="Gene3D" id="3.40.50.1000">
    <property type="entry name" value="HAD superfamily/HAD-like"/>
    <property type="match status" value="1"/>
</dbReference>
<feature type="transmembrane region" description="Helical" evidence="11">
    <location>
        <begin position="682"/>
        <end position="706"/>
    </location>
</feature>
<dbReference type="InterPro" id="IPR008250">
    <property type="entry name" value="ATPase_P-typ_transduc_dom_A_sf"/>
</dbReference>
<dbReference type="InterPro" id="IPR006534">
    <property type="entry name" value="P-type_ATPase_IIIA"/>
</dbReference>
<dbReference type="Gene3D" id="2.70.150.10">
    <property type="entry name" value="Calcium-transporting ATPase, cytoplasmic transduction domain A"/>
    <property type="match status" value="1"/>
</dbReference>
<comment type="function">
    <text evidence="1">The plasma membrane ATPase of plants and fungi is a hydrogen ion pump. The proton gradient it generates drives the active transport of nutrients by H(+)-symport. The resulting external acidification and/or internal alkinization may mediate growth responses.</text>
</comment>
<dbReference type="Proteomes" id="UP000603453">
    <property type="component" value="Unassembled WGS sequence"/>
</dbReference>
<dbReference type="PRINTS" id="PR00119">
    <property type="entry name" value="CATATPASE"/>
</dbReference>
<keyword evidence="11" id="KW-0813">Transport</keyword>
<keyword evidence="5 11" id="KW-0812">Transmembrane</keyword>
<feature type="transmembrane region" description="Helical" evidence="11">
    <location>
        <begin position="783"/>
        <end position="806"/>
    </location>
</feature>
<dbReference type="GO" id="GO:0005524">
    <property type="term" value="F:ATP binding"/>
    <property type="evidence" value="ECO:0007669"/>
    <property type="project" value="UniProtKB-UniRule"/>
</dbReference>
<keyword evidence="10 11" id="KW-0472">Membrane</keyword>
<dbReference type="SFLD" id="SFLDG00002">
    <property type="entry name" value="C1.7:_P-type_atpase_like"/>
    <property type="match status" value="1"/>
</dbReference>
<comment type="subcellular location">
    <subcellularLocation>
        <location evidence="11">Cell membrane</location>
        <topology evidence="11">Multi-pass membrane protein</topology>
    </subcellularLocation>
    <subcellularLocation>
        <location evidence="2">Membrane</location>
        <topology evidence="2">Multi-pass membrane protein</topology>
    </subcellularLocation>
</comment>
<keyword evidence="6 11" id="KW-0547">Nucleotide-binding</keyword>
<dbReference type="SFLD" id="SFLDF00027">
    <property type="entry name" value="p-type_atpase"/>
    <property type="match status" value="1"/>
</dbReference>
<organism evidence="13 14">
    <name type="scientific">Mucor saturninus</name>
    <dbReference type="NCBI Taxonomy" id="64648"/>
    <lineage>
        <taxon>Eukaryota</taxon>
        <taxon>Fungi</taxon>
        <taxon>Fungi incertae sedis</taxon>
        <taxon>Mucoromycota</taxon>
        <taxon>Mucoromycotina</taxon>
        <taxon>Mucoromycetes</taxon>
        <taxon>Mucorales</taxon>
        <taxon>Mucorineae</taxon>
        <taxon>Mucoraceae</taxon>
        <taxon>Mucor</taxon>
    </lineage>
</organism>
<dbReference type="SMART" id="SM00831">
    <property type="entry name" value="Cation_ATPase_N"/>
    <property type="match status" value="1"/>
</dbReference>
<evidence type="ECO:0000313" key="14">
    <source>
        <dbReference type="Proteomes" id="UP000603453"/>
    </source>
</evidence>
<dbReference type="GO" id="GO:0120029">
    <property type="term" value="P:proton export across plasma membrane"/>
    <property type="evidence" value="ECO:0007669"/>
    <property type="project" value="UniProtKB-UniRule"/>
</dbReference>
<dbReference type="CDD" id="cd02076">
    <property type="entry name" value="P-type_ATPase_H"/>
    <property type="match status" value="1"/>
</dbReference>
<dbReference type="SUPFAM" id="SSF56784">
    <property type="entry name" value="HAD-like"/>
    <property type="match status" value="1"/>
</dbReference>
<comment type="similarity">
    <text evidence="3 11">Belongs to the cation transport ATPase (P-type) (TC 3.A.3) family. Type IIIA subfamily.</text>
</comment>
<dbReference type="InterPro" id="IPR059000">
    <property type="entry name" value="ATPase_P-type_domA"/>
</dbReference>
<dbReference type="OrthoDB" id="116380at2759"/>
<evidence type="ECO:0000256" key="4">
    <source>
        <dbReference type="ARBA" id="ARBA00022553"/>
    </source>
</evidence>
<protein>
    <recommendedName>
        <fullName evidence="11">Plasma membrane ATPase</fullName>
        <ecNumber evidence="11">7.1.2.1</ecNumber>
    </recommendedName>
</protein>
<keyword evidence="11" id="KW-0460">Magnesium</keyword>
<feature type="transmembrane region" description="Helical" evidence="11">
    <location>
        <begin position="290"/>
        <end position="312"/>
    </location>
</feature>
<evidence type="ECO:0000256" key="5">
    <source>
        <dbReference type="ARBA" id="ARBA00022692"/>
    </source>
</evidence>
<dbReference type="FunFam" id="3.40.50.1000:FF:000006">
    <property type="entry name" value="Plasma membrane ATPase"/>
    <property type="match status" value="1"/>
</dbReference>
<comment type="catalytic activity">
    <reaction evidence="11">
        <text>ATP + H2O + H(+)(in) = ADP + phosphate + 2 H(+)(out)</text>
        <dbReference type="Rhea" id="RHEA:20852"/>
        <dbReference type="ChEBI" id="CHEBI:15377"/>
        <dbReference type="ChEBI" id="CHEBI:15378"/>
        <dbReference type="ChEBI" id="CHEBI:30616"/>
        <dbReference type="ChEBI" id="CHEBI:43474"/>
        <dbReference type="ChEBI" id="CHEBI:456216"/>
        <dbReference type="EC" id="7.1.2.1"/>
    </reaction>
</comment>
<keyword evidence="4" id="KW-0597">Phosphoprotein</keyword>
<dbReference type="Gene3D" id="3.40.1110.10">
    <property type="entry name" value="Calcium-transporting ATPase, cytoplasmic domain N"/>
    <property type="match status" value="1"/>
</dbReference>
<feature type="transmembrane region" description="Helical" evidence="11">
    <location>
        <begin position="90"/>
        <end position="108"/>
    </location>
</feature>
<dbReference type="SUPFAM" id="SSF81653">
    <property type="entry name" value="Calcium ATPase, transduction domain A"/>
    <property type="match status" value="1"/>
</dbReference>
<dbReference type="SUPFAM" id="SSF81665">
    <property type="entry name" value="Calcium ATPase, transmembrane domain M"/>
    <property type="match status" value="1"/>
</dbReference>
<dbReference type="PRINTS" id="PR00120">
    <property type="entry name" value="HATPASE"/>
</dbReference>
<evidence type="ECO:0000259" key="12">
    <source>
        <dbReference type="SMART" id="SM00831"/>
    </source>
</evidence>
<dbReference type="NCBIfam" id="TIGR01494">
    <property type="entry name" value="ATPase_P-type"/>
    <property type="match status" value="2"/>
</dbReference>
<dbReference type="SUPFAM" id="SSF81660">
    <property type="entry name" value="Metal cation-transporting ATPase, ATP-binding domain N"/>
    <property type="match status" value="1"/>
</dbReference>
<dbReference type="GO" id="GO:0008553">
    <property type="term" value="F:P-type proton-exporting transporter activity"/>
    <property type="evidence" value="ECO:0007669"/>
    <property type="project" value="UniProtKB-UniRule"/>
</dbReference>
<dbReference type="Gene3D" id="1.20.1110.10">
    <property type="entry name" value="Calcium-transporting ATPase, transmembrane domain"/>
    <property type="match status" value="1"/>
</dbReference>
<dbReference type="EMBL" id="JAEPRD010000017">
    <property type="protein sequence ID" value="KAG2208946.1"/>
    <property type="molecule type" value="Genomic_DNA"/>
</dbReference>
<evidence type="ECO:0000256" key="10">
    <source>
        <dbReference type="ARBA" id="ARBA00023136"/>
    </source>
</evidence>
<sequence>MPNNNETIPLNPIEKEWKDQISPDLEIYLETEPTFGLTDTQVADRLAKFGRNELQEKKKSKIKHFLSFFTGAIAYLMEISIILTAVTKDWVDFGIILAMLIINALIGYSEESKAESAVAALKSSLALHTRCWRNGRLQEIQATELVIGDVIVIRLGDIVPADVRLLGIGATGEAIDGDLQVDQSALTGESLPLRKRKGDLVYSSSTVKQGQQLGIVVRTGADTFIGKAANLISITTDAGHFQKVVNYIGNFLIAISVVLVLIIFIYDLVEVKVQNGTITKDDVLETLKEMVVLTIAAIPVGLPTVMSVTMAIGAKQLAKKQVIVKRLTAVEELASVSILCSDKTGTLTLNELTFDEPYLSQGYDKNDILLYAYLSSEPATSDPIEFAIRTAATKDHPLITGEKHEAMGYKVQMFKPFDPTEKMSRATILDNSTQTDFKVAKGAPQVIIDLVKQSSGNNMRDAEAVIVEFASRGLRALGVARTRIMGGQEIWELVGIFSLIDPPRHDSAETIKDCADYGIVVKMITGDQTIIAKEVAQRLNMGQDILDANCLVDPSKTDDQVAQQCLDVDGFARVIPEHKYRVVELLQGKGYFVAMTGDGVNDAPALKKANVGIAVHGSTDAARTAADIVLLAPGLSAIIDGIKTSRAIFQRLQSYALYRIASTIHFLIFFFVITLAEGWQMPPIFLILISVLNDAATMIMTVDNVTISKAPNVWRLKLLVVLSSVLAIFLSFFSFAHFYIFRDVLKVTEGQLYSVMYLHISAAPHFIIFSTRTEGFCWNSLPSWPFTLVVLGTQVIALVLSVYGVVGDAKVEGIGWPRGLIIIAIALVTFVLVDLVKVLTIRLWNRTHDTHSVIVKHKRTLKDFTTKKPTRAQKFNQDNHLNWDEGYRAY</sequence>
<dbReference type="Pfam" id="PF00690">
    <property type="entry name" value="Cation_ATPase_N"/>
    <property type="match status" value="1"/>
</dbReference>
<evidence type="ECO:0000256" key="8">
    <source>
        <dbReference type="ARBA" id="ARBA00022967"/>
    </source>
</evidence>
<feature type="domain" description="Cation-transporting P-type ATPase N-terminal" evidence="12">
    <location>
        <begin position="16"/>
        <end position="89"/>
    </location>
</feature>
<dbReference type="NCBIfam" id="TIGR01647">
    <property type="entry name" value="ATPase-IIIA_H"/>
    <property type="match status" value="1"/>
</dbReference>
<dbReference type="FunFam" id="2.70.150.10:FF:000042">
    <property type="entry name" value="Plasma membrane ATPase"/>
    <property type="match status" value="1"/>
</dbReference>
<feature type="transmembrane region" description="Helical" evidence="11">
    <location>
        <begin position="656"/>
        <end position="676"/>
    </location>
</feature>
<feature type="transmembrane region" description="Helical" evidence="11">
    <location>
        <begin position="818"/>
        <end position="836"/>
    </location>
</feature>
<dbReference type="GO" id="GO:0005886">
    <property type="term" value="C:plasma membrane"/>
    <property type="evidence" value="ECO:0007669"/>
    <property type="project" value="UniProtKB-SubCell"/>
</dbReference>
<reference evidence="13" key="1">
    <citation type="submission" date="2020-12" db="EMBL/GenBank/DDBJ databases">
        <title>Metabolic potential, ecology and presence of endohyphal bacteria is reflected in genomic diversity of Mucoromycotina.</title>
        <authorList>
            <person name="Muszewska A."/>
            <person name="Okrasinska A."/>
            <person name="Steczkiewicz K."/>
            <person name="Drgas O."/>
            <person name="Orlowska M."/>
            <person name="Perlinska-Lenart U."/>
            <person name="Aleksandrzak-Piekarczyk T."/>
            <person name="Szatraj K."/>
            <person name="Zielenkiewicz U."/>
            <person name="Pilsyk S."/>
            <person name="Malc E."/>
            <person name="Mieczkowski P."/>
            <person name="Kruszewska J.S."/>
            <person name="Biernat P."/>
            <person name="Pawlowska J."/>
        </authorList>
    </citation>
    <scope>NUCLEOTIDE SEQUENCE</scope>
    <source>
        <strain evidence="13">WA0000017839</strain>
    </source>
</reference>
<keyword evidence="11" id="KW-0406">Ion transport</keyword>
<dbReference type="InterPro" id="IPR018303">
    <property type="entry name" value="ATPase_P-typ_P_site"/>
</dbReference>
<accession>A0A8H7RD19</accession>
<evidence type="ECO:0000256" key="2">
    <source>
        <dbReference type="ARBA" id="ARBA00004141"/>
    </source>
</evidence>
<name>A0A8H7RD19_9FUNG</name>
<feature type="transmembrane region" description="Helical" evidence="11">
    <location>
        <begin position="244"/>
        <end position="266"/>
    </location>
</feature>
<dbReference type="InterPro" id="IPR023298">
    <property type="entry name" value="ATPase_P-typ_TM_dom_sf"/>
</dbReference>
<evidence type="ECO:0000256" key="3">
    <source>
        <dbReference type="ARBA" id="ARBA00008804"/>
    </source>
</evidence>
<proteinExistence type="inferred from homology"/>